<evidence type="ECO:0000313" key="3">
    <source>
        <dbReference type="Proteomes" id="UP000034235"/>
    </source>
</evidence>
<protein>
    <submittedName>
        <fullName evidence="2">Membrane protein</fullName>
    </submittedName>
</protein>
<gene>
    <name evidence="2" type="ORF">US86_C0003G0026</name>
</gene>
<reference evidence="2 3" key="1">
    <citation type="journal article" date="2015" name="Nature">
        <title>rRNA introns, odd ribosomes, and small enigmatic genomes across a large radiation of phyla.</title>
        <authorList>
            <person name="Brown C.T."/>
            <person name="Hug L.A."/>
            <person name="Thomas B.C."/>
            <person name="Sharon I."/>
            <person name="Castelle C.J."/>
            <person name="Singh A."/>
            <person name="Wilkins M.J."/>
            <person name="Williams K.H."/>
            <person name="Banfield J.F."/>
        </authorList>
    </citation>
    <scope>NUCLEOTIDE SEQUENCE [LARGE SCALE GENOMIC DNA]</scope>
</reference>
<feature type="transmembrane region" description="Helical" evidence="1">
    <location>
        <begin position="59"/>
        <end position="83"/>
    </location>
</feature>
<evidence type="ECO:0000313" key="2">
    <source>
        <dbReference type="EMBL" id="KKQ66783.1"/>
    </source>
</evidence>
<organism evidence="2 3">
    <name type="scientific">Candidatus Daviesbacteria bacterium GW2011_GWA2_38_24</name>
    <dbReference type="NCBI Taxonomy" id="1618422"/>
    <lineage>
        <taxon>Bacteria</taxon>
        <taxon>Candidatus Daviesiibacteriota</taxon>
    </lineage>
</organism>
<keyword evidence="1" id="KW-0812">Transmembrane</keyword>
<proteinExistence type="predicted"/>
<accession>A0A0G0JGI6</accession>
<feature type="transmembrane region" description="Helical" evidence="1">
    <location>
        <begin position="7"/>
        <end position="27"/>
    </location>
</feature>
<keyword evidence="1" id="KW-1133">Transmembrane helix</keyword>
<dbReference type="Pfam" id="PF04020">
    <property type="entry name" value="Phage_holin_4_2"/>
    <property type="match status" value="1"/>
</dbReference>
<dbReference type="Proteomes" id="UP000034235">
    <property type="component" value="Unassembled WGS sequence"/>
</dbReference>
<evidence type="ECO:0000256" key="1">
    <source>
        <dbReference type="SAM" id="Phobius"/>
    </source>
</evidence>
<dbReference type="AlphaFoldDB" id="A0A0G0JGI6"/>
<feature type="transmembrane region" description="Helical" evidence="1">
    <location>
        <begin position="33"/>
        <end position="52"/>
    </location>
</feature>
<feature type="transmembrane region" description="Helical" evidence="1">
    <location>
        <begin position="110"/>
        <end position="132"/>
    </location>
</feature>
<dbReference type="InterPro" id="IPR007165">
    <property type="entry name" value="Phage_holin_4_2"/>
</dbReference>
<name>A0A0G0JGI6_9BACT</name>
<comment type="caution">
    <text evidence="2">The sequence shown here is derived from an EMBL/GenBank/DDBJ whole genome shotgun (WGS) entry which is preliminary data.</text>
</comment>
<keyword evidence="1" id="KW-0472">Membrane</keyword>
<dbReference type="EMBL" id="LBUP01000003">
    <property type="protein sequence ID" value="KKQ66783.1"/>
    <property type="molecule type" value="Genomic_DNA"/>
</dbReference>
<sequence>MKKLLRNFLINLVALYSIAYVLPAFTYEGGPKTLLIGALVFMFINILVVPLIKIVLLPINLLTLGIFSWFANVLGFYVLTLILPQFKIMPYLFPGADLGGVIIPSMNLNVLHVAIVASLLIGLIINLFKWIIKD</sequence>